<dbReference type="Proteomes" id="UP000182690">
    <property type="component" value="Unassembled WGS sequence"/>
</dbReference>
<dbReference type="EMBL" id="FNKB01000002">
    <property type="protein sequence ID" value="SDQ48695.1"/>
    <property type="molecule type" value="Genomic_DNA"/>
</dbReference>
<protein>
    <recommendedName>
        <fullName evidence="4">Mycothiol synthase</fullName>
        <ecNumber evidence="4">2.3.1.189</ecNumber>
    </recommendedName>
</protein>
<dbReference type="GO" id="GO:0010125">
    <property type="term" value="P:mycothiol biosynthetic process"/>
    <property type="evidence" value="ECO:0007669"/>
    <property type="project" value="UniProtKB-UniRule"/>
</dbReference>
<dbReference type="Gene3D" id="3.40.630.30">
    <property type="match status" value="1"/>
</dbReference>
<dbReference type="EC" id="2.3.1.189" evidence="4"/>
<keyword evidence="3" id="KW-0012">Acyltransferase</keyword>
<dbReference type="InterPro" id="IPR050680">
    <property type="entry name" value="YpeA/RimI_acetyltransf"/>
</dbReference>
<evidence type="ECO:0000256" key="1">
    <source>
        <dbReference type="ARBA" id="ARBA00022679"/>
    </source>
</evidence>
<dbReference type="InterPro" id="IPR000182">
    <property type="entry name" value="GNAT_dom"/>
</dbReference>
<feature type="domain" description="N-acetyltransferase" evidence="5">
    <location>
        <begin position="152"/>
        <end position="309"/>
    </location>
</feature>
<dbReference type="SUPFAM" id="SSF55729">
    <property type="entry name" value="Acyl-CoA N-acyltransferases (Nat)"/>
    <property type="match status" value="2"/>
</dbReference>
<dbReference type="CDD" id="cd04301">
    <property type="entry name" value="NAT_SF"/>
    <property type="match status" value="2"/>
</dbReference>
<dbReference type="AlphaFoldDB" id="A0A1H1B9Q5"/>
<organism evidence="6 7">
    <name type="scientific">Leucobacter chromiiresistens</name>
    <dbReference type="NCBI Taxonomy" id="1079994"/>
    <lineage>
        <taxon>Bacteria</taxon>
        <taxon>Bacillati</taxon>
        <taxon>Actinomycetota</taxon>
        <taxon>Actinomycetes</taxon>
        <taxon>Micrococcales</taxon>
        <taxon>Microbacteriaceae</taxon>
        <taxon>Leucobacter</taxon>
    </lineage>
</organism>
<proteinExistence type="predicted"/>
<evidence type="ECO:0000313" key="7">
    <source>
        <dbReference type="Proteomes" id="UP000182690"/>
    </source>
</evidence>
<dbReference type="RefSeq" id="WP_010156275.1">
    <property type="nucleotide sequence ID" value="NZ_FNKB01000002.1"/>
</dbReference>
<name>A0A1H1B9Q5_9MICO</name>
<reference evidence="6 7" key="1">
    <citation type="submission" date="2016-10" db="EMBL/GenBank/DDBJ databases">
        <authorList>
            <person name="de Groot N.N."/>
        </authorList>
    </citation>
    <scope>NUCLEOTIDE SEQUENCE [LARGE SCALE GENOMIC DNA]</scope>
    <source>
        <strain evidence="6 7">DSM 22788</strain>
    </source>
</reference>
<gene>
    <name evidence="6" type="ORF">SAMN04488565_2677</name>
</gene>
<keyword evidence="1" id="KW-0808">Transferase</keyword>
<dbReference type="PANTHER" id="PTHR43420">
    <property type="entry name" value="ACETYLTRANSFERASE"/>
    <property type="match status" value="1"/>
</dbReference>
<dbReference type="eggNOG" id="COG0456">
    <property type="taxonomic scope" value="Bacteria"/>
</dbReference>
<keyword evidence="2" id="KW-0677">Repeat</keyword>
<dbReference type="InterPro" id="IPR016181">
    <property type="entry name" value="Acyl_CoA_acyltransferase"/>
</dbReference>
<evidence type="ECO:0000256" key="3">
    <source>
        <dbReference type="ARBA" id="ARBA00023315"/>
    </source>
</evidence>
<accession>A0A1H1B9Q5</accession>
<feature type="domain" description="N-acetyltransferase" evidence="5">
    <location>
        <begin position="5"/>
        <end position="149"/>
    </location>
</feature>
<dbReference type="PROSITE" id="PS51186">
    <property type="entry name" value="GNAT"/>
    <property type="match status" value="2"/>
</dbReference>
<dbReference type="NCBIfam" id="TIGR03448">
    <property type="entry name" value="mycothiol_MshD"/>
    <property type="match status" value="1"/>
</dbReference>
<dbReference type="STRING" id="1079994.SAMN04488565_2677"/>
<sequence>MTHLESHAAARPSDFELARRVIAAAEEHDGRPPVSDQAMLAAVQGERALLLFRTGADDAAVAVGIAGQGEIDLVVRPDARGRGYGSAALAELLARTDGSALAWAHGENPAAEALLARAGFAPVRSLHRMALDPARLPPRDAQLHALDVPAGFELRAFDPERPDDAARWVRANAAAFAAHPEQGRVTEADFALMRAEEWFDPDDLLLLIDETGEAAGSTWVKTLRGPEVETELYAVGMRPEYAGRGLGALLLDATLIRMAQHRPSRVTLYVDGENERAVRMYERAGFTIDSRSRQWRRAPESVPGATMDP</sequence>
<evidence type="ECO:0000256" key="2">
    <source>
        <dbReference type="ARBA" id="ARBA00022737"/>
    </source>
</evidence>
<dbReference type="OrthoDB" id="3208058at2"/>
<evidence type="ECO:0000256" key="4">
    <source>
        <dbReference type="NCBIfam" id="TIGR03448"/>
    </source>
</evidence>
<dbReference type="Pfam" id="PF00583">
    <property type="entry name" value="Acetyltransf_1"/>
    <property type="match status" value="2"/>
</dbReference>
<dbReference type="PANTHER" id="PTHR43420:SF12">
    <property type="entry name" value="N-ACETYLTRANSFERASE DOMAIN-CONTAINING PROTEIN"/>
    <property type="match status" value="1"/>
</dbReference>
<dbReference type="GO" id="GO:0035447">
    <property type="term" value="F:mycothiol synthase activity"/>
    <property type="evidence" value="ECO:0007669"/>
    <property type="project" value="UniProtKB-UniRule"/>
</dbReference>
<evidence type="ECO:0000259" key="5">
    <source>
        <dbReference type="PROSITE" id="PS51186"/>
    </source>
</evidence>
<evidence type="ECO:0000313" key="6">
    <source>
        <dbReference type="EMBL" id="SDQ48695.1"/>
    </source>
</evidence>
<dbReference type="InterPro" id="IPR017813">
    <property type="entry name" value="Mycothiol_AcTrfase"/>
</dbReference>